<sequence>MYYHDSVGNNGNIDQKTFNQDRLDGSNSNSFQSQSYLQQQMNHDPSLTSSYLSDANDFSLHSSFLKDNLIQRFNINNNNSNNNSSSEWDFTTPTHNSQSYSTPQNIRQQDSPRLGYPSQPFLERQEQEILFSDPSFIRQQQFLQNQQRAMQMRIDQEENEHKKDHIDLPPCSRSNLTAMFDSPVSSTAHAETSSLKALDSHQLSCQLSTSQSNAQIHDESSNINDHFNSLGNNTIRISNGNGISNGNSNGNANINRRSQPPTSNNNRTNPIPIGTPPTGDSFQISSSVPTEIDHRRRFNELQARFRVNYPRKPQKKKGTTAPAHVSASFTDSPSNFGQVQSYTPDFSFGTSMPTLGQDTHPPPAQPQAHQLQGQDTQFFNSSTDAQQANMERRVSLDGRPFSEQTPRRGSVGEKGGIPIPFDAQGSQSIHATSFPSRTMPIQIQRIQRGGMSQPFDAEQHQRRLDDQLEKANFEDITVSELKDMLRQRGRPATGKKAVLLQRLQDERDNIQAARSGRAQRFSQPPPASRRIGEFSRPKSFQGTSPMMSANTPQSPLFSSSPSSVPNTSFLPGSPGLSFSLHRSIANMHIGSPPASLSVSVPSPQQSSSHTRRFSPYGAPSSPRLASPSPKLQPQIQMSGVASLPDTASSPVSPSFGGFPSLGPSSTISSRRRAYPSSSPMTLSIGSQGGFSNRRRSYAPFTSSALATPDREDDNPFETMTEPINHVAESICDESVYDGTEQINMEGMEWLDPSLEYLVQQAYAQSDNTIGPDFLQGATHEDIMAFLADQDISYDLGTPVDHIKIEEPDSNHHHHHQNGFDFDSFGNMNQGSYQHGEDGQGHVVDEHGVEPMGLCVDEEPFTTEAMVSHTRKCLSASAAVRQLGISIRRRRILGEDQKQLILSYIDENPSAVLTEVCNLSIKQAQFHSVERNSEESIQQRYDWVQKWQQIDQDFQQSDGDNVSI</sequence>
<dbReference type="Proteomes" id="UP000077315">
    <property type="component" value="Unassembled WGS sequence"/>
</dbReference>
<dbReference type="AlphaFoldDB" id="A0A167L1J2"/>
<feature type="compositionally biased region" description="Low complexity" evidence="1">
    <location>
        <begin position="648"/>
        <end position="665"/>
    </location>
</feature>
<feature type="domain" description="SAP" evidence="2">
    <location>
        <begin position="473"/>
        <end position="507"/>
    </location>
</feature>
<feature type="region of interest" description="Disordered" evidence="1">
    <location>
        <begin position="512"/>
        <end position="568"/>
    </location>
</feature>
<feature type="compositionally biased region" description="Low complexity" evidence="1">
    <location>
        <begin position="618"/>
        <end position="629"/>
    </location>
</feature>
<feature type="compositionally biased region" description="Polar residues" evidence="1">
    <location>
        <begin position="538"/>
        <end position="551"/>
    </location>
</feature>
<feature type="compositionally biased region" description="Low complexity" evidence="1">
    <location>
        <begin position="593"/>
        <end position="608"/>
    </location>
</feature>
<accession>A0A167L1J2</accession>
<dbReference type="GeneID" id="28993243"/>
<gene>
    <name evidence="3" type="ORF">PHYBLDRAFT_149772</name>
</gene>
<dbReference type="RefSeq" id="XP_018287419.1">
    <property type="nucleotide sequence ID" value="XM_018432337.1"/>
</dbReference>
<dbReference type="Gene3D" id="1.10.720.30">
    <property type="entry name" value="SAP domain"/>
    <property type="match status" value="1"/>
</dbReference>
<evidence type="ECO:0000313" key="3">
    <source>
        <dbReference type="EMBL" id="OAD69379.1"/>
    </source>
</evidence>
<dbReference type="InterPro" id="IPR036361">
    <property type="entry name" value="SAP_dom_sf"/>
</dbReference>
<dbReference type="SMART" id="SM00513">
    <property type="entry name" value="SAP"/>
    <property type="match status" value="1"/>
</dbReference>
<dbReference type="InParanoid" id="A0A167L1J2"/>
<dbReference type="EMBL" id="KV440992">
    <property type="protein sequence ID" value="OAD69379.1"/>
    <property type="molecule type" value="Genomic_DNA"/>
</dbReference>
<keyword evidence="4" id="KW-1185">Reference proteome</keyword>
<feature type="compositionally biased region" description="Polar residues" evidence="1">
    <location>
        <begin position="87"/>
        <end position="111"/>
    </location>
</feature>
<feature type="region of interest" description="Disordered" evidence="1">
    <location>
        <begin position="1"/>
        <end position="48"/>
    </location>
</feature>
<proteinExistence type="predicted"/>
<feature type="compositionally biased region" description="Low complexity" evidence="1">
    <location>
        <begin position="239"/>
        <end position="279"/>
    </location>
</feature>
<dbReference type="InterPro" id="IPR003034">
    <property type="entry name" value="SAP_dom"/>
</dbReference>
<evidence type="ECO:0000313" key="4">
    <source>
        <dbReference type="Proteomes" id="UP000077315"/>
    </source>
</evidence>
<dbReference type="PROSITE" id="PS50800">
    <property type="entry name" value="SAP"/>
    <property type="match status" value="1"/>
</dbReference>
<dbReference type="SUPFAM" id="SSF68906">
    <property type="entry name" value="SAP domain"/>
    <property type="match status" value="1"/>
</dbReference>
<dbReference type="OrthoDB" id="445357at2759"/>
<feature type="compositionally biased region" description="Low complexity" evidence="1">
    <location>
        <begin position="552"/>
        <end position="568"/>
    </location>
</feature>
<dbReference type="Pfam" id="PF02037">
    <property type="entry name" value="SAP"/>
    <property type="match status" value="1"/>
</dbReference>
<evidence type="ECO:0000256" key="1">
    <source>
        <dbReference type="SAM" id="MobiDB-lite"/>
    </source>
</evidence>
<protein>
    <recommendedName>
        <fullName evidence="2">SAP domain-containing protein</fullName>
    </recommendedName>
</protein>
<reference evidence="4" key="1">
    <citation type="submission" date="2015-06" db="EMBL/GenBank/DDBJ databases">
        <title>Expansion of signal transduction pathways in fungi by whole-genome duplication.</title>
        <authorList>
            <consortium name="DOE Joint Genome Institute"/>
            <person name="Corrochano L.M."/>
            <person name="Kuo A."/>
            <person name="Marcet-Houben M."/>
            <person name="Polaino S."/>
            <person name="Salamov A."/>
            <person name="Villalobos J.M."/>
            <person name="Alvarez M.I."/>
            <person name="Avalos J."/>
            <person name="Benito E.P."/>
            <person name="Benoit I."/>
            <person name="Burger G."/>
            <person name="Camino L.P."/>
            <person name="Canovas D."/>
            <person name="Cerda-Olmedo E."/>
            <person name="Cheng J.-F."/>
            <person name="Dominguez A."/>
            <person name="Elias M."/>
            <person name="Eslava A.P."/>
            <person name="Glaser F."/>
            <person name="Grimwood J."/>
            <person name="Gutierrez G."/>
            <person name="Heitman J."/>
            <person name="Henrissat B."/>
            <person name="Iturriaga E.A."/>
            <person name="Lang B.F."/>
            <person name="Lavin J.L."/>
            <person name="Lee S."/>
            <person name="Li W."/>
            <person name="Lindquist E."/>
            <person name="Lopez-Garcia S."/>
            <person name="Luque E.M."/>
            <person name="Marcos A.T."/>
            <person name="Martin J."/>
            <person name="McCluskey K."/>
            <person name="Medina H.R."/>
            <person name="Miralles-Duran A."/>
            <person name="Miyazaki A."/>
            <person name="Munoz-Torres E."/>
            <person name="Oguiza J.A."/>
            <person name="Ohm R."/>
            <person name="Olmedo M."/>
            <person name="Orejas M."/>
            <person name="Ortiz-Castellanos L."/>
            <person name="Pisabarro A.G."/>
            <person name="Rodriguez-Romero J."/>
            <person name="Ruiz-Herrera J."/>
            <person name="Ruiz-Vazquez R."/>
            <person name="Sanz C."/>
            <person name="Schackwitz W."/>
            <person name="Schmutz J."/>
            <person name="Shahriari M."/>
            <person name="Shelest E."/>
            <person name="Silva-Franco F."/>
            <person name="Soanes D."/>
            <person name="Syed K."/>
            <person name="Tagua V.G."/>
            <person name="Talbot N.J."/>
            <person name="Thon M."/>
            <person name="De vries R.P."/>
            <person name="Wiebenga A."/>
            <person name="Yadav J.S."/>
            <person name="Braun E.L."/>
            <person name="Baker S."/>
            <person name="Garre V."/>
            <person name="Horwitz B."/>
            <person name="Torres-Martinez S."/>
            <person name="Idnurm A."/>
            <person name="Herrera-Estrella A."/>
            <person name="Gabaldon T."/>
            <person name="Grigoriev I.V."/>
        </authorList>
    </citation>
    <scope>NUCLEOTIDE SEQUENCE [LARGE SCALE GENOMIC DNA]</scope>
    <source>
        <strain evidence="4">NRRL 1555(-)</strain>
    </source>
</reference>
<dbReference type="STRING" id="763407.A0A167L1J2"/>
<feature type="region of interest" description="Disordered" evidence="1">
    <location>
        <begin position="593"/>
        <end position="713"/>
    </location>
</feature>
<feature type="region of interest" description="Disordered" evidence="1">
    <location>
        <begin position="239"/>
        <end position="282"/>
    </location>
</feature>
<dbReference type="VEuPathDB" id="FungiDB:PHYBLDRAFT_149772"/>
<feature type="region of interest" description="Disordered" evidence="1">
    <location>
        <begin position="310"/>
        <end position="332"/>
    </location>
</feature>
<organism evidence="3 4">
    <name type="scientific">Phycomyces blakesleeanus (strain ATCC 8743b / DSM 1359 / FGSC 10004 / NBRC 33097 / NRRL 1555)</name>
    <dbReference type="NCBI Taxonomy" id="763407"/>
    <lineage>
        <taxon>Eukaryota</taxon>
        <taxon>Fungi</taxon>
        <taxon>Fungi incertae sedis</taxon>
        <taxon>Mucoromycota</taxon>
        <taxon>Mucoromycotina</taxon>
        <taxon>Mucoromycetes</taxon>
        <taxon>Mucorales</taxon>
        <taxon>Phycomycetaceae</taxon>
        <taxon>Phycomyces</taxon>
    </lineage>
</organism>
<name>A0A167L1J2_PHYB8</name>
<feature type="region of interest" description="Disordered" evidence="1">
    <location>
        <begin position="79"/>
        <end position="118"/>
    </location>
</feature>
<feature type="compositionally biased region" description="Polar residues" evidence="1">
    <location>
        <begin position="7"/>
        <end position="18"/>
    </location>
</feature>
<feature type="compositionally biased region" description="Polar residues" evidence="1">
    <location>
        <begin position="25"/>
        <end position="48"/>
    </location>
</feature>
<evidence type="ECO:0000259" key="2">
    <source>
        <dbReference type="PROSITE" id="PS50800"/>
    </source>
</evidence>